<protein>
    <submittedName>
        <fullName evidence="2">Uncharacterized protein</fullName>
    </submittedName>
</protein>
<sequence length="53" mass="6087">MIHYLIYNLDRQIKITLARSCPGNYNMDTKWKIINGAAVAIFIIAALYWIANS</sequence>
<organism evidence="2 3">
    <name type="scientific">Candidatus Nitrosocosmicus arcticus</name>
    <dbReference type="NCBI Taxonomy" id="2035267"/>
    <lineage>
        <taxon>Archaea</taxon>
        <taxon>Nitrososphaerota</taxon>
        <taxon>Nitrososphaeria</taxon>
        <taxon>Nitrososphaerales</taxon>
        <taxon>Nitrososphaeraceae</taxon>
        <taxon>Candidatus Nitrosocosmicus</taxon>
    </lineage>
</organism>
<evidence type="ECO:0000313" key="3">
    <source>
        <dbReference type="Proteomes" id="UP000315289"/>
    </source>
</evidence>
<keyword evidence="1" id="KW-0472">Membrane</keyword>
<keyword evidence="3" id="KW-1185">Reference proteome</keyword>
<accession>A0A557SZG4</accession>
<reference evidence="2 3" key="1">
    <citation type="journal article" date="2019" name="Front. Microbiol.">
        <title>Ammonia Oxidation by the Arctic Terrestrial Thaumarchaeote Candidatus Nitrosocosmicus arcticus Is Stimulated by Increasing Temperatures.</title>
        <authorList>
            <person name="Alves R.J.E."/>
            <person name="Kerou M."/>
            <person name="Zappe A."/>
            <person name="Bittner R."/>
            <person name="Abby S.S."/>
            <person name="Schmidt H.A."/>
            <person name="Pfeifer K."/>
            <person name="Schleper C."/>
        </authorList>
    </citation>
    <scope>NUCLEOTIDE SEQUENCE [LARGE SCALE GENOMIC DNA]</scope>
    <source>
        <strain evidence="2 3">Kfb</strain>
    </source>
</reference>
<dbReference type="EMBL" id="VOAH01000001">
    <property type="protein sequence ID" value="TVP41994.1"/>
    <property type="molecule type" value="Genomic_DNA"/>
</dbReference>
<feature type="transmembrane region" description="Helical" evidence="1">
    <location>
        <begin position="33"/>
        <end position="51"/>
    </location>
</feature>
<proteinExistence type="predicted"/>
<keyword evidence="1" id="KW-1133">Transmembrane helix</keyword>
<comment type="caution">
    <text evidence="2">The sequence shown here is derived from an EMBL/GenBank/DDBJ whole genome shotgun (WGS) entry which is preliminary data.</text>
</comment>
<dbReference type="Proteomes" id="UP000315289">
    <property type="component" value="Unassembled WGS sequence"/>
</dbReference>
<dbReference type="AlphaFoldDB" id="A0A557SZG4"/>
<evidence type="ECO:0000256" key="1">
    <source>
        <dbReference type="SAM" id="Phobius"/>
    </source>
</evidence>
<evidence type="ECO:0000313" key="2">
    <source>
        <dbReference type="EMBL" id="TVP41994.1"/>
    </source>
</evidence>
<keyword evidence="1" id="KW-0812">Transmembrane</keyword>
<name>A0A557SZG4_9ARCH</name>
<gene>
    <name evidence="2" type="ORF">NARC_10400</name>
</gene>